<feature type="compositionally biased region" description="Basic and acidic residues" evidence="6">
    <location>
        <begin position="264"/>
        <end position="278"/>
    </location>
</feature>
<evidence type="ECO:0000256" key="3">
    <source>
        <dbReference type="ARBA" id="ARBA00010130"/>
    </source>
</evidence>
<comment type="caution">
    <text evidence="8">The sequence shown here is derived from an EMBL/GenBank/DDBJ whole genome shotgun (WGS) entry which is preliminary data.</text>
</comment>
<dbReference type="SMART" id="SM00273">
    <property type="entry name" value="ENTH"/>
    <property type="match status" value="1"/>
</dbReference>
<feature type="region of interest" description="Disordered" evidence="6">
    <location>
        <begin position="247"/>
        <end position="367"/>
    </location>
</feature>
<organism evidence="8 9">
    <name type="scientific">Vanilla planifolia</name>
    <name type="common">Vanilla</name>
    <dbReference type="NCBI Taxonomy" id="51239"/>
    <lineage>
        <taxon>Eukaryota</taxon>
        <taxon>Viridiplantae</taxon>
        <taxon>Streptophyta</taxon>
        <taxon>Embryophyta</taxon>
        <taxon>Tracheophyta</taxon>
        <taxon>Spermatophyta</taxon>
        <taxon>Magnoliopsida</taxon>
        <taxon>Liliopsida</taxon>
        <taxon>Asparagales</taxon>
        <taxon>Orchidaceae</taxon>
        <taxon>Vanilloideae</taxon>
        <taxon>Vanilleae</taxon>
        <taxon>Vanilla</taxon>
    </lineage>
</organism>
<dbReference type="EMBL" id="JADCNM010000004">
    <property type="protein sequence ID" value="KAG0486341.1"/>
    <property type="molecule type" value="Genomic_DNA"/>
</dbReference>
<evidence type="ECO:0000259" key="7">
    <source>
        <dbReference type="PROSITE" id="PS50942"/>
    </source>
</evidence>
<feature type="compositionally biased region" description="Basic and acidic residues" evidence="6">
    <location>
        <begin position="345"/>
        <end position="361"/>
    </location>
</feature>
<dbReference type="Proteomes" id="UP000639772">
    <property type="component" value="Unassembled WGS sequence"/>
</dbReference>
<proteinExistence type="inferred from homology"/>
<dbReference type="SUPFAM" id="SSF48464">
    <property type="entry name" value="ENTH/VHS domain"/>
    <property type="match status" value="1"/>
</dbReference>
<feature type="compositionally biased region" description="Low complexity" evidence="6">
    <location>
        <begin position="831"/>
        <end position="845"/>
    </location>
</feature>
<reference evidence="8 9" key="1">
    <citation type="journal article" date="2020" name="Nat. Food">
        <title>A phased Vanilla planifolia genome enables genetic improvement of flavour and production.</title>
        <authorList>
            <person name="Hasing T."/>
            <person name="Tang H."/>
            <person name="Brym M."/>
            <person name="Khazi F."/>
            <person name="Huang T."/>
            <person name="Chambers A.H."/>
        </authorList>
    </citation>
    <scope>NUCLEOTIDE SEQUENCE [LARGE SCALE GENOMIC DNA]</scope>
    <source>
        <tissue evidence="8">Leaf</tissue>
    </source>
</reference>
<gene>
    <name evidence="8" type="ORF">HPP92_008436</name>
</gene>
<feature type="region of interest" description="Disordered" evidence="6">
    <location>
        <begin position="982"/>
        <end position="1009"/>
    </location>
</feature>
<feature type="compositionally biased region" description="Polar residues" evidence="6">
    <location>
        <begin position="308"/>
        <end position="320"/>
    </location>
</feature>
<keyword evidence="4" id="KW-0333">Golgi apparatus</keyword>
<dbReference type="GO" id="GO:0005768">
    <property type="term" value="C:endosome"/>
    <property type="evidence" value="ECO:0007669"/>
    <property type="project" value="TreeGrafter"/>
</dbReference>
<feature type="region of interest" description="Disordered" evidence="6">
    <location>
        <begin position="825"/>
        <end position="863"/>
    </location>
</feature>
<protein>
    <recommendedName>
        <fullName evidence="7">ENTH domain-containing protein</fullName>
    </recommendedName>
</protein>
<comment type="similarity">
    <text evidence="3">Belongs to the epsin family.</text>
</comment>
<sequence length="1009" mass="109338">MKKAFDQTVRDLKREVNKKVLKLASVEQKTLDATSNEPWGPHGSLLAEIAQATRNYHDYQLIMAVLWKRTQSTGKNWRHVYKALSVLEYLVVHGSERVIDDVKEHAYQISALSDFLYTDSNGRDQGSNIRRKSQNIVALINNKEKLREIRLKALSRDNRTSRRALSSSGSYDEERFEFHVGNVNDAYRKERELAHKFTDTGSRDMKYTQNVNPCGENISELTSRDEKNKAFGDNDCSYRYSSKSVDERTQRFYDDDCPSNSSGGDREDGNSQDERLFENKLSGIDAPPSYEEATRDSLSNAQDDKNAGSVTTSLPKTSSPLAPKKDFSKFNDQNPYNNLTAKSVPAHEKQVDSFEEFDPRGPESGSSLEDIFGLSTAESTDSLAPMTVIPSTASEVNIVANSALGANFATTSTTFIVSCEADENPFGDAPFKALPHEDSASQRQKSFSPTSSHASHGVVSNVETISQEDSKTEESQNFKFQKDPEIFAMEDHSSDDILDGILPRTSQYHFPPTPGFPAHSAPHAPQNSQNISPLAEVCQINPFEQLELSNHLTTPALTCQPLQLDPSPEMQSIHTCSLEKTRFPGQQTLLDAPDCSRTVNPNSLHAQAFQHQYISVPLYSDAALGLTQFSQPPSNNKSQATEMNPIDIQCSSCTQPSQVTCVNLGSPHSALTSEDQRSQMNALQHLAISASLPSQTTPVSSTEFPHASSTGTQVAHMNSANQPGMMVSSPFLVEQSSFLANWHGAQMNPLEQENPLNQAVMTTPLSAPGVPASSNAFQSAGYGNIQTALVNPSEQTHLTGLLALRTTAASPLAGVYSAQTSENLRASSPAVPSNLQSGQSSSSPQLVPPPAKAQPSKDKFEPKSAVWADTLGRGLVDLNISGPKTNPLAGIGIDFDAINRKEKRNEAKSSQAPLTSNITMGKAMGAGRRAAAGAVSQHFNQPMGSYGGMGMYGGGMGAMGMGGYGGNMHQPSMAMGMTMARPGMPQQGHPTPGSYNPMNNGGQQGNKPL</sequence>
<dbReference type="AlphaFoldDB" id="A0A835V7W7"/>
<feature type="compositionally biased region" description="Polar residues" evidence="6">
    <location>
        <begin position="330"/>
        <end position="341"/>
    </location>
</feature>
<feature type="region of interest" description="Disordered" evidence="6">
    <location>
        <begin position="465"/>
        <end position="484"/>
    </location>
</feature>
<comment type="subcellular location">
    <subcellularLocation>
        <location evidence="1">Cytoplasmic vesicle</location>
        <location evidence="1">Clathrin-coated vesicle</location>
    </subcellularLocation>
    <subcellularLocation>
        <location evidence="2">Golgi apparatus</location>
    </subcellularLocation>
</comment>
<name>A0A835V7W7_VANPL</name>
<feature type="domain" description="ENTH" evidence="7">
    <location>
        <begin position="18"/>
        <end position="150"/>
    </location>
</feature>
<dbReference type="GO" id="GO:0005794">
    <property type="term" value="C:Golgi apparatus"/>
    <property type="evidence" value="ECO:0007669"/>
    <property type="project" value="UniProtKB-SubCell"/>
</dbReference>
<evidence type="ECO:0000256" key="4">
    <source>
        <dbReference type="ARBA" id="ARBA00023034"/>
    </source>
</evidence>
<evidence type="ECO:0000256" key="1">
    <source>
        <dbReference type="ARBA" id="ARBA00004132"/>
    </source>
</evidence>
<dbReference type="GO" id="GO:0006897">
    <property type="term" value="P:endocytosis"/>
    <property type="evidence" value="ECO:0007669"/>
    <property type="project" value="TreeGrafter"/>
</dbReference>
<dbReference type="Gene3D" id="1.25.40.90">
    <property type="match status" value="1"/>
</dbReference>
<dbReference type="CDD" id="cd03571">
    <property type="entry name" value="ENTH"/>
    <property type="match status" value="1"/>
</dbReference>
<dbReference type="OrthoDB" id="750501at2759"/>
<evidence type="ECO:0000256" key="5">
    <source>
        <dbReference type="ARBA" id="ARBA00023329"/>
    </source>
</evidence>
<dbReference type="Pfam" id="PF01417">
    <property type="entry name" value="ENTH"/>
    <property type="match status" value="1"/>
</dbReference>
<feature type="region of interest" description="Disordered" evidence="6">
    <location>
        <begin position="497"/>
        <end position="529"/>
    </location>
</feature>
<feature type="compositionally biased region" description="Polar residues" evidence="6">
    <location>
        <begin position="441"/>
        <end position="454"/>
    </location>
</feature>
<dbReference type="InterPro" id="IPR008942">
    <property type="entry name" value="ENTH_VHS"/>
</dbReference>
<accession>A0A835V7W7</accession>
<evidence type="ECO:0000256" key="2">
    <source>
        <dbReference type="ARBA" id="ARBA00004555"/>
    </source>
</evidence>
<dbReference type="PANTHER" id="PTHR12276">
    <property type="entry name" value="EPSIN/ENT-RELATED"/>
    <property type="match status" value="1"/>
</dbReference>
<dbReference type="PROSITE" id="PS50942">
    <property type="entry name" value="ENTH"/>
    <property type="match status" value="1"/>
</dbReference>
<dbReference type="GO" id="GO:0030125">
    <property type="term" value="C:clathrin vesicle coat"/>
    <property type="evidence" value="ECO:0007669"/>
    <property type="project" value="TreeGrafter"/>
</dbReference>
<evidence type="ECO:0000313" key="9">
    <source>
        <dbReference type="Proteomes" id="UP000639772"/>
    </source>
</evidence>
<feature type="compositionally biased region" description="Basic and acidic residues" evidence="6">
    <location>
        <begin position="468"/>
        <end position="484"/>
    </location>
</feature>
<dbReference type="InterPro" id="IPR013809">
    <property type="entry name" value="ENTH"/>
</dbReference>
<dbReference type="GO" id="GO:0005886">
    <property type="term" value="C:plasma membrane"/>
    <property type="evidence" value="ECO:0007669"/>
    <property type="project" value="TreeGrafter"/>
</dbReference>
<feature type="region of interest" description="Disordered" evidence="6">
    <location>
        <begin position="428"/>
        <end position="460"/>
    </location>
</feature>
<dbReference type="GO" id="GO:0030276">
    <property type="term" value="F:clathrin binding"/>
    <property type="evidence" value="ECO:0007669"/>
    <property type="project" value="TreeGrafter"/>
</dbReference>
<keyword evidence="5" id="KW-0968">Cytoplasmic vesicle</keyword>
<dbReference type="PANTHER" id="PTHR12276:SF91">
    <property type="entry name" value="CLATHRIN INTERACTOR EPSIN 2-RELATED"/>
    <property type="match status" value="1"/>
</dbReference>
<feature type="region of interest" description="Disordered" evidence="6">
    <location>
        <begin position="200"/>
        <end position="220"/>
    </location>
</feature>
<evidence type="ECO:0000313" key="8">
    <source>
        <dbReference type="EMBL" id="KAG0486341.1"/>
    </source>
</evidence>
<evidence type="ECO:0000256" key="6">
    <source>
        <dbReference type="SAM" id="MobiDB-lite"/>
    </source>
</evidence>
<dbReference type="GO" id="GO:0005543">
    <property type="term" value="F:phospholipid binding"/>
    <property type="evidence" value="ECO:0007669"/>
    <property type="project" value="TreeGrafter"/>
</dbReference>
<dbReference type="FunFam" id="1.25.40.90:FF:000006">
    <property type="entry name" value="Clathrin interactor 1"/>
    <property type="match status" value="1"/>
</dbReference>